<dbReference type="Proteomes" id="UP000267400">
    <property type="component" value="Unassembled WGS sequence"/>
</dbReference>
<dbReference type="SMART" id="SM01103">
    <property type="entry name" value="CRS1_YhbY"/>
    <property type="match status" value="1"/>
</dbReference>
<evidence type="ECO:0000313" key="6">
    <source>
        <dbReference type="Proteomes" id="UP000267400"/>
    </source>
</evidence>
<evidence type="ECO:0000313" key="5">
    <source>
        <dbReference type="EMBL" id="RTR05501.1"/>
    </source>
</evidence>
<evidence type="ECO:0000256" key="3">
    <source>
        <dbReference type="SAM" id="MobiDB-lite"/>
    </source>
</evidence>
<dbReference type="InterPro" id="IPR001890">
    <property type="entry name" value="RNA-binding_CRM"/>
</dbReference>
<accession>A0A431V5A4</accession>
<dbReference type="InterPro" id="IPR035920">
    <property type="entry name" value="YhbY-like_sf"/>
</dbReference>
<dbReference type="OrthoDB" id="9797519at2"/>
<keyword evidence="1 2" id="KW-0694">RNA-binding</keyword>
<dbReference type="Pfam" id="PF01985">
    <property type="entry name" value="CRS1_YhbY"/>
    <property type="match status" value="1"/>
</dbReference>
<comment type="caution">
    <text evidence="5">The sequence shown here is derived from an EMBL/GenBank/DDBJ whole genome shotgun (WGS) entry which is preliminary data.</text>
</comment>
<evidence type="ECO:0000256" key="1">
    <source>
        <dbReference type="ARBA" id="ARBA00022884"/>
    </source>
</evidence>
<proteinExistence type="predicted"/>
<name>A0A431V5A4_9GAMM</name>
<feature type="region of interest" description="Disordered" evidence="3">
    <location>
        <begin position="89"/>
        <end position="108"/>
    </location>
</feature>
<dbReference type="PROSITE" id="PS51295">
    <property type="entry name" value="CRM"/>
    <property type="match status" value="1"/>
</dbReference>
<protein>
    <submittedName>
        <fullName evidence="5">Ribosome assembly RNA-binding protein YhbY</fullName>
    </submittedName>
</protein>
<dbReference type="SUPFAM" id="SSF75471">
    <property type="entry name" value="YhbY-like"/>
    <property type="match status" value="1"/>
</dbReference>
<gene>
    <name evidence="5" type="primary">yhbY</name>
    <name evidence="5" type="ORF">EKG36_05235</name>
</gene>
<organism evidence="5 6">
    <name type="scientific">Halomonas nitroreducens</name>
    <dbReference type="NCBI Taxonomy" id="447425"/>
    <lineage>
        <taxon>Bacteria</taxon>
        <taxon>Pseudomonadati</taxon>
        <taxon>Pseudomonadota</taxon>
        <taxon>Gammaproteobacteria</taxon>
        <taxon>Oceanospirillales</taxon>
        <taxon>Halomonadaceae</taxon>
        <taxon>Halomonas</taxon>
    </lineage>
</organism>
<dbReference type="NCBIfam" id="TIGR00253">
    <property type="entry name" value="RNA_bind_YhbY"/>
    <property type="match status" value="1"/>
</dbReference>
<feature type="domain" description="CRM" evidence="4">
    <location>
        <begin position="1"/>
        <end position="97"/>
    </location>
</feature>
<reference evidence="5 6" key="1">
    <citation type="submission" date="2018-12" db="EMBL/GenBank/DDBJ databases">
        <authorList>
            <person name="Yu L."/>
        </authorList>
    </citation>
    <scope>NUCLEOTIDE SEQUENCE [LARGE SCALE GENOMIC DNA]</scope>
    <source>
        <strain evidence="5 6">11S</strain>
    </source>
</reference>
<evidence type="ECO:0000256" key="2">
    <source>
        <dbReference type="PROSITE-ProRule" id="PRU00626"/>
    </source>
</evidence>
<dbReference type="InterPro" id="IPR051925">
    <property type="entry name" value="RNA-binding_domain"/>
</dbReference>
<evidence type="ECO:0000259" key="4">
    <source>
        <dbReference type="PROSITE" id="PS51295"/>
    </source>
</evidence>
<dbReference type="Gene3D" id="3.30.110.60">
    <property type="entry name" value="YhbY-like"/>
    <property type="match status" value="1"/>
</dbReference>
<dbReference type="GO" id="GO:0003723">
    <property type="term" value="F:RNA binding"/>
    <property type="evidence" value="ECO:0007669"/>
    <property type="project" value="UniProtKB-UniRule"/>
</dbReference>
<keyword evidence="6" id="KW-1185">Reference proteome</keyword>
<dbReference type="PANTHER" id="PTHR40065:SF3">
    <property type="entry name" value="RNA-BINDING PROTEIN YHBY"/>
    <property type="match status" value="1"/>
</dbReference>
<dbReference type="PANTHER" id="PTHR40065">
    <property type="entry name" value="RNA-BINDING PROTEIN YHBY"/>
    <property type="match status" value="1"/>
</dbReference>
<sequence length="108" mass="11983">MSLSQAQKKAFRSIGHHLDPVVTVSENGLSEGVIAELNRALSDHELVKVKLALPERDDRTAMLEELVAASGGELVQKIGKVALLYRHNPKGNPKLSNIKRFEEHHGRR</sequence>
<dbReference type="RefSeq" id="WP_126481754.1">
    <property type="nucleotide sequence ID" value="NZ_RXNS01000004.1"/>
</dbReference>
<dbReference type="AlphaFoldDB" id="A0A431V5A4"/>
<dbReference type="InterPro" id="IPR017924">
    <property type="entry name" value="RNA-binding_YhbY"/>
</dbReference>
<dbReference type="EMBL" id="RXNS01000004">
    <property type="protein sequence ID" value="RTR05501.1"/>
    <property type="molecule type" value="Genomic_DNA"/>
</dbReference>
<feature type="compositionally biased region" description="Basic and acidic residues" evidence="3">
    <location>
        <begin position="99"/>
        <end position="108"/>
    </location>
</feature>